<dbReference type="SUPFAM" id="SSF48295">
    <property type="entry name" value="TrpR-like"/>
    <property type="match status" value="1"/>
</dbReference>
<proteinExistence type="predicted"/>
<protein>
    <submittedName>
        <fullName evidence="2">Helix-turn-helix domain-containing protein</fullName>
    </submittedName>
</protein>
<dbReference type="InterPro" id="IPR036388">
    <property type="entry name" value="WH-like_DNA-bd_sf"/>
</dbReference>
<dbReference type="AlphaFoldDB" id="A0AAJ5RER7"/>
<evidence type="ECO:0000313" key="3">
    <source>
        <dbReference type="Proteomes" id="UP001215533"/>
    </source>
</evidence>
<reference evidence="2" key="1">
    <citation type="submission" date="2023-02" db="EMBL/GenBank/DDBJ databases">
        <title>Complete genome sequence of Lactobacillus curvatus CACC879 isolated from Pig feces.</title>
        <authorList>
            <person name="Park S."/>
            <person name="Park M.A."/>
            <person name="Kim D.-H."/>
            <person name="Kim Y."/>
        </authorList>
    </citation>
    <scope>NUCLEOTIDE SEQUENCE</scope>
    <source>
        <strain evidence="2">Curvatus</strain>
        <plasmid evidence="2">p1_CACC879</plasmid>
    </source>
</reference>
<evidence type="ECO:0000259" key="1">
    <source>
        <dbReference type="Pfam" id="PF13518"/>
    </source>
</evidence>
<dbReference type="GO" id="GO:0043565">
    <property type="term" value="F:sequence-specific DNA binding"/>
    <property type="evidence" value="ECO:0007669"/>
    <property type="project" value="InterPro"/>
</dbReference>
<sequence length="51" mass="5923">MINYYQTHDETLAEVSAKFDVNSCQISLWRTAFNQYGIEALSLIRKAEKPK</sequence>
<evidence type="ECO:0000313" key="2">
    <source>
        <dbReference type="EMBL" id="WDC92777.1"/>
    </source>
</evidence>
<dbReference type="EMBL" id="CP117684">
    <property type="protein sequence ID" value="WDC92777.1"/>
    <property type="molecule type" value="Genomic_DNA"/>
</dbReference>
<dbReference type="InterPro" id="IPR010921">
    <property type="entry name" value="Trp_repressor/repl_initiator"/>
</dbReference>
<feature type="domain" description="Insertion element IS150 protein InsJ-like helix-turn-helix" evidence="1">
    <location>
        <begin position="1"/>
        <end position="42"/>
    </location>
</feature>
<name>A0AAJ5RER7_LATCU</name>
<dbReference type="Proteomes" id="UP001215533">
    <property type="component" value="Plasmid p1_CACC879"/>
</dbReference>
<gene>
    <name evidence="2" type="ORF">PSR33_09415</name>
</gene>
<dbReference type="Gene3D" id="1.10.10.10">
    <property type="entry name" value="Winged helix-like DNA-binding domain superfamily/Winged helix DNA-binding domain"/>
    <property type="match status" value="1"/>
</dbReference>
<dbReference type="Pfam" id="PF13518">
    <property type="entry name" value="HTH_28"/>
    <property type="match status" value="1"/>
</dbReference>
<geneLocation type="plasmid" evidence="2 3">
    <name>p1_CACC879</name>
</geneLocation>
<dbReference type="InterPro" id="IPR055247">
    <property type="entry name" value="InsJ-like_HTH"/>
</dbReference>
<keyword evidence="2" id="KW-0614">Plasmid</keyword>
<accession>A0AAJ5RER7</accession>
<organism evidence="2 3">
    <name type="scientific">Latilactobacillus curvatus</name>
    <name type="common">Lactobacillus curvatus</name>
    <dbReference type="NCBI Taxonomy" id="28038"/>
    <lineage>
        <taxon>Bacteria</taxon>
        <taxon>Bacillati</taxon>
        <taxon>Bacillota</taxon>
        <taxon>Bacilli</taxon>
        <taxon>Lactobacillales</taxon>
        <taxon>Lactobacillaceae</taxon>
        <taxon>Latilactobacillus</taxon>
    </lineage>
</organism>